<dbReference type="Pfam" id="PF00561">
    <property type="entry name" value="Abhydrolase_1"/>
    <property type="match status" value="1"/>
</dbReference>
<dbReference type="OrthoDB" id="9779853at2"/>
<accession>A0A6I4TQB2</accession>
<comment type="caution">
    <text evidence="2">The sequence shown here is derived from an EMBL/GenBank/DDBJ whole genome shotgun (WGS) entry which is preliminary data.</text>
</comment>
<evidence type="ECO:0000313" key="3">
    <source>
        <dbReference type="Proteomes" id="UP000469430"/>
    </source>
</evidence>
<dbReference type="PANTHER" id="PTHR43433">
    <property type="entry name" value="HYDROLASE, ALPHA/BETA FOLD FAMILY PROTEIN"/>
    <property type="match status" value="1"/>
</dbReference>
<keyword evidence="2" id="KW-0378">Hydrolase</keyword>
<dbReference type="InterPro" id="IPR050471">
    <property type="entry name" value="AB_hydrolase"/>
</dbReference>
<gene>
    <name evidence="2" type="ORF">GRI97_03465</name>
</gene>
<dbReference type="PANTHER" id="PTHR43433:SF5">
    <property type="entry name" value="AB HYDROLASE-1 DOMAIN-CONTAINING PROTEIN"/>
    <property type="match status" value="1"/>
</dbReference>
<organism evidence="2 3">
    <name type="scientific">Croceibacterium xixiisoli</name>
    <dbReference type="NCBI Taxonomy" id="1476466"/>
    <lineage>
        <taxon>Bacteria</taxon>
        <taxon>Pseudomonadati</taxon>
        <taxon>Pseudomonadota</taxon>
        <taxon>Alphaproteobacteria</taxon>
        <taxon>Sphingomonadales</taxon>
        <taxon>Erythrobacteraceae</taxon>
        <taxon>Croceibacterium</taxon>
    </lineage>
</organism>
<feature type="domain" description="AB hydrolase-1" evidence="1">
    <location>
        <begin position="23"/>
        <end position="252"/>
    </location>
</feature>
<sequence>MTSAFVARGSGHGLFVRDWGSGPPVLFLAGWAMDSRIWGETMLRLNAAGLRTVAYDRRGHGRSTDWGGYDYDALADDLATVIESLHLRDLTIVAHSGAGGEAMRYLARHGSERVSRLVLVGATGPRIMAAPGEQGVTPQQLDFLCARLAADLSGWIDDNIQPFAPGSPSRVNDWMAAMVMDCSRRAVVQFQRTIAEADLTADAAAIDVPVLILHGDRDASAAIDASARRYAEIIPHATLQVYAGVAHGVMVTDAARLAADIAQRIAR</sequence>
<dbReference type="Gene3D" id="3.40.50.1820">
    <property type="entry name" value="alpha/beta hydrolase"/>
    <property type="match status" value="1"/>
</dbReference>
<evidence type="ECO:0000259" key="1">
    <source>
        <dbReference type="Pfam" id="PF00561"/>
    </source>
</evidence>
<dbReference type="SUPFAM" id="SSF53474">
    <property type="entry name" value="alpha/beta-Hydrolases"/>
    <property type="match status" value="1"/>
</dbReference>
<reference evidence="2 3" key="1">
    <citation type="submission" date="2019-12" db="EMBL/GenBank/DDBJ databases">
        <title>Genomic-based taxomic classification of the family Erythrobacteraceae.</title>
        <authorList>
            <person name="Xu L."/>
        </authorList>
    </citation>
    <scope>NUCLEOTIDE SEQUENCE [LARGE SCALE GENOMIC DNA]</scope>
    <source>
        <strain evidence="2 3">S36</strain>
    </source>
</reference>
<dbReference type="RefSeq" id="WP_161389721.1">
    <property type="nucleotide sequence ID" value="NZ_JBHSCP010000001.1"/>
</dbReference>
<dbReference type="EMBL" id="WTYJ01000001">
    <property type="protein sequence ID" value="MXO98046.1"/>
    <property type="molecule type" value="Genomic_DNA"/>
</dbReference>
<dbReference type="Proteomes" id="UP000469430">
    <property type="component" value="Unassembled WGS sequence"/>
</dbReference>
<dbReference type="InterPro" id="IPR029058">
    <property type="entry name" value="AB_hydrolase_fold"/>
</dbReference>
<dbReference type="InterPro" id="IPR000073">
    <property type="entry name" value="AB_hydrolase_1"/>
</dbReference>
<dbReference type="AlphaFoldDB" id="A0A6I4TQB2"/>
<dbReference type="GO" id="GO:0016787">
    <property type="term" value="F:hydrolase activity"/>
    <property type="evidence" value="ECO:0007669"/>
    <property type="project" value="UniProtKB-KW"/>
</dbReference>
<name>A0A6I4TQB2_9SPHN</name>
<protein>
    <submittedName>
        <fullName evidence="2">Alpha/beta fold hydrolase</fullName>
    </submittedName>
</protein>
<keyword evidence="3" id="KW-1185">Reference proteome</keyword>
<evidence type="ECO:0000313" key="2">
    <source>
        <dbReference type="EMBL" id="MXO98046.1"/>
    </source>
</evidence>
<proteinExistence type="predicted"/>